<dbReference type="Proteomes" id="UP001589854">
    <property type="component" value="Unassembled WGS sequence"/>
</dbReference>
<feature type="transmembrane region" description="Helical" evidence="8">
    <location>
        <begin position="124"/>
        <end position="149"/>
    </location>
</feature>
<keyword evidence="5 8" id="KW-0812">Transmembrane</keyword>
<accession>A0ABV6GDK0</accession>
<evidence type="ECO:0000256" key="5">
    <source>
        <dbReference type="ARBA" id="ARBA00022692"/>
    </source>
</evidence>
<dbReference type="PROSITE" id="PS50928">
    <property type="entry name" value="ABC_TM1"/>
    <property type="match status" value="1"/>
</dbReference>
<feature type="transmembrane region" description="Helical" evidence="8">
    <location>
        <begin position="32"/>
        <end position="55"/>
    </location>
</feature>
<dbReference type="InterPro" id="IPR035906">
    <property type="entry name" value="MetI-like_sf"/>
</dbReference>
<evidence type="ECO:0000256" key="4">
    <source>
        <dbReference type="ARBA" id="ARBA00022475"/>
    </source>
</evidence>
<dbReference type="SUPFAM" id="SSF161098">
    <property type="entry name" value="MetI-like"/>
    <property type="match status" value="1"/>
</dbReference>
<feature type="transmembrane region" description="Helical" evidence="8">
    <location>
        <begin position="218"/>
        <end position="239"/>
    </location>
</feature>
<comment type="caution">
    <text evidence="10">The sequence shown here is derived from an EMBL/GenBank/DDBJ whole genome shotgun (WGS) entry which is preliminary data.</text>
</comment>
<keyword evidence="7 8" id="KW-0472">Membrane</keyword>
<dbReference type="InterPro" id="IPR000515">
    <property type="entry name" value="MetI-like"/>
</dbReference>
<comment type="similarity">
    <text evidence="2">Belongs to the binding-protein-dependent transport system permease family. CysTW subfamily.</text>
</comment>
<dbReference type="Gene3D" id="1.10.3720.10">
    <property type="entry name" value="MetI-like"/>
    <property type="match status" value="1"/>
</dbReference>
<feature type="transmembrane region" description="Helical" evidence="8">
    <location>
        <begin position="93"/>
        <end position="112"/>
    </location>
</feature>
<evidence type="ECO:0000313" key="11">
    <source>
        <dbReference type="Proteomes" id="UP001589854"/>
    </source>
</evidence>
<evidence type="ECO:0000256" key="8">
    <source>
        <dbReference type="RuleBase" id="RU363032"/>
    </source>
</evidence>
<feature type="domain" description="ABC transmembrane type-1" evidence="9">
    <location>
        <begin position="89"/>
        <end position="295"/>
    </location>
</feature>
<feature type="transmembrane region" description="Helical" evidence="8">
    <location>
        <begin position="274"/>
        <end position="295"/>
    </location>
</feature>
<dbReference type="CDD" id="cd06261">
    <property type="entry name" value="TM_PBP2"/>
    <property type="match status" value="1"/>
</dbReference>
<evidence type="ECO:0000256" key="7">
    <source>
        <dbReference type="ARBA" id="ARBA00023136"/>
    </source>
</evidence>
<keyword evidence="6 8" id="KW-1133">Transmembrane helix</keyword>
<dbReference type="EMBL" id="JBHLVO010000006">
    <property type="protein sequence ID" value="MFC0271759.1"/>
    <property type="molecule type" value="Genomic_DNA"/>
</dbReference>
<evidence type="ECO:0000256" key="2">
    <source>
        <dbReference type="ARBA" id="ARBA00007069"/>
    </source>
</evidence>
<dbReference type="Pfam" id="PF00528">
    <property type="entry name" value="BPD_transp_1"/>
    <property type="match status" value="1"/>
</dbReference>
<keyword evidence="11" id="KW-1185">Reference proteome</keyword>
<keyword evidence="3 8" id="KW-0813">Transport</keyword>
<evidence type="ECO:0000256" key="3">
    <source>
        <dbReference type="ARBA" id="ARBA00022448"/>
    </source>
</evidence>
<gene>
    <name evidence="10" type="ORF">ACFFIX_09860</name>
</gene>
<reference evidence="10 11" key="1">
    <citation type="submission" date="2024-09" db="EMBL/GenBank/DDBJ databases">
        <authorList>
            <person name="Sun Q."/>
            <person name="Mori K."/>
        </authorList>
    </citation>
    <scope>NUCLEOTIDE SEQUENCE [LARGE SCALE GENOMIC DNA]</scope>
    <source>
        <strain evidence="10 11">CCM 7228</strain>
    </source>
</reference>
<sequence>MTERMQTGMGTEHDLILKQKKKNLNRKRLDTWLLLLPTLGIFIFFFLLPLFFLFITSFKTFDASSGIGSDWTLQNYIKFITDPFYLGVVWRTVKIALLTTLITIIISYPVAFQISRAKGRVKNYLILLVLSPLLISMVIRCYGWVILLSNNGVVNSTLMNLGWIDQPLTLLYTELSVIIGMVHVLFPYMVLSIMGSLERIDPSVIRASQNLGASSLRTFFSVLLPLTLPGIFAGSVMVFSLSVSSFVTPAILGGPQVKVMSYLTYEQVAVMMNWPYGAAIGFLLIIIATITIIAYSKILASSEKGVAIQ</sequence>
<protein>
    <submittedName>
        <fullName evidence="10">ABC transporter permease</fullName>
    </submittedName>
</protein>
<feature type="transmembrane region" description="Helical" evidence="8">
    <location>
        <begin position="169"/>
        <end position="197"/>
    </location>
</feature>
<evidence type="ECO:0000256" key="1">
    <source>
        <dbReference type="ARBA" id="ARBA00004651"/>
    </source>
</evidence>
<evidence type="ECO:0000256" key="6">
    <source>
        <dbReference type="ARBA" id="ARBA00022989"/>
    </source>
</evidence>
<organism evidence="10 11">
    <name type="scientific">Metabacillus herbersteinensis</name>
    <dbReference type="NCBI Taxonomy" id="283816"/>
    <lineage>
        <taxon>Bacteria</taxon>
        <taxon>Bacillati</taxon>
        <taxon>Bacillota</taxon>
        <taxon>Bacilli</taxon>
        <taxon>Bacillales</taxon>
        <taxon>Bacillaceae</taxon>
        <taxon>Metabacillus</taxon>
    </lineage>
</organism>
<proteinExistence type="inferred from homology"/>
<dbReference type="PANTHER" id="PTHR42929:SF5">
    <property type="entry name" value="ABC TRANSPORTER PERMEASE PROTEIN"/>
    <property type="match status" value="1"/>
</dbReference>
<comment type="subcellular location">
    <subcellularLocation>
        <location evidence="1 8">Cell membrane</location>
        <topology evidence="1 8">Multi-pass membrane protein</topology>
    </subcellularLocation>
</comment>
<name>A0ABV6GDK0_9BACI</name>
<evidence type="ECO:0000313" key="10">
    <source>
        <dbReference type="EMBL" id="MFC0271759.1"/>
    </source>
</evidence>
<evidence type="ECO:0000259" key="9">
    <source>
        <dbReference type="PROSITE" id="PS50928"/>
    </source>
</evidence>
<dbReference type="PANTHER" id="PTHR42929">
    <property type="entry name" value="INNER MEMBRANE ABC TRANSPORTER PERMEASE PROTEIN YDCU-RELATED-RELATED"/>
    <property type="match status" value="1"/>
</dbReference>
<keyword evidence="4" id="KW-1003">Cell membrane</keyword>